<sequence>MAGSLSLRYVLAEVRPHGVVSLRVQPQSKARASLRYPSLTSLLGAISYPLAREDGREVVAADGSVEPRSAEFRRLFEHIAAEVVGEGYTYGSLYKINEYYRGKALQAVSALSNTFLYGEQDYRIRILYVLAGGVGEGEARLVERAAWGISRLGSRESVVSVEGVSSGTGRVYESDSVETTFSFEVRDGMAIKGSYELIASPDWRSGPLSDISRAARKRVAYPRGRVRVEGKGLRVFEFEEGVAIL</sequence>
<accession>A0A7L9FHJ2</accession>
<dbReference type="InterPro" id="IPR053725">
    <property type="entry name" value="CRISPR_Cas5_sf"/>
</dbReference>
<organism evidence="1 2">
    <name type="scientific">Infirmifilum lucidum</name>
    <dbReference type="NCBI Taxonomy" id="2776706"/>
    <lineage>
        <taxon>Archaea</taxon>
        <taxon>Thermoproteota</taxon>
        <taxon>Thermoprotei</taxon>
        <taxon>Thermofilales</taxon>
        <taxon>Thermofilaceae</taxon>
        <taxon>Infirmifilum</taxon>
    </lineage>
</organism>
<name>A0A7L9FHJ2_9CREN</name>
<dbReference type="InParanoid" id="A0A7L9FHJ2"/>
<proteinExistence type="predicted"/>
<dbReference type="EMBL" id="CP062310">
    <property type="protein sequence ID" value="QOJ78822.1"/>
    <property type="molecule type" value="Genomic_DNA"/>
</dbReference>
<reference evidence="1 2" key="1">
    <citation type="submission" date="2020-10" db="EMBL/GenBank/DDBJ databases">
        <title>Thermofilum lucidum 3507LT sp. nov. a novel member of Thermofilaceae family isolated from Chile hot spring, and proposal of description order Thermofilales.</title>
        <authorList>
            <person name="Zayulina K.S."/>
            <person name="Elcheninov A.G."/>
            <person name="Toshchakov S.V."/>
            <person name="Kublanov I.V."/>
        </authorList>
    </citation>
    <scope>NUCLEOTIDE SEQUENCE [LARGE SCALE GENOMIC DNA]</scope>
    <source>
        <strain evidence="1 2">3507LT</strain>
    </source>
</reference>
<dbReference type="AlphaFoldDB" id="A0A7L9FHJ2"/>
<dbReference type="KEGG" id="thel:IG193_08765"/>
<dbReference type="NCBIfam" id="TIGR01874">
    <property type="entry name" value="cas_cas5a"/>
    <property type="match status" value="1"/>
</dbReference>
<evidence type="ECO:0000313" key="1">
    <source>
        <dbReference type="EMBL" id="QOJ78822.1"/>
    </source>
</evidence>
<gene>
    <name evidence="1" type="primary">cas5a</name>
    <name evidence="1" type="ORF">IG193_08765</name>
</gene>
<dbReference type="RefSeq" id="WP_192818794.1">
    <property type="nucleotide sequence ID" value="NZ_CP062310.1"/>
</dbReference>
<dbReference type="GeneID" id="59149983"/>
<keyword evidence="2" id="KW-1185">Reference proteome</keyword>
<evidence type="ECO:0000313" key="2">
    <source>
        <dbReference type="Proteomes" id="UP000594121"/>
    </source>
</evidence>
<dbReference type="InterPro" id="IPR010153">
    <property type="entry name" value="CRISPR-assoc_prot_Cas5a-typ"/>
</dbReference>
<dbReference type="Proteomes" id="UP000594121">
    <property type="component" value="Chromosome"/>
</dbReference>
<protein>
    <submittedName>
        <fullName evidence="1">Type I-A CRISPR-associated protein Cas5</fullName>
    </submittedName>
</protein>
<dbReference type="Gene3D" id="3.30.70.3120">
    <property type="match status" value="1"/>
</dbReference>